<feature type="chain" id="PRO_5019350688" description="Peptidase M61 catalytic domain-containing protein" evidence="1">
    <location>
        <begin position="25"/>
        <end position="515"/>
    </location>
</feature>
<organism evidence="2 3">
    <name type="scientific">Fusarium euwallaceae</name>
    <dbReference type="NCBI Taxonomy" id="1147111"/>
    <lineage>
        <taxon>Eukaryota</taxon>
        <taxon>Fungi</taxon>
        <taxon>Dikarya</taxon>
        <taxon>Ascomycota</taxon>
        <taxon>Pezizomycotina</taxon>
        <taxon>Sordariomycetes</taxon>
        <taxon>Hypocreomycetidae</taxon>
        <taxon>Hypocreales</taxon>
        <taxon>Nectriaceae</taxon>
        <taxon>Fusarium</taxon>
        <taxon>Fusarium solani species complex</taxon>
    </lineage>
</organism>
<comment type="caution">
    <text evidence="2">The sequence shown here is derived from an EMBL/GenBank/DDBJ whole genome shotgun (WGS) entry which is preliminary data.</text>
</comment>
<protein>
    <recommendedName>
        <fullName evidence="4">Peptidase M61 catalytic domain-containing protein</fullName>
    </recommendedName>
</protein>
<accession>A0A430LBK8</accession>
<name>A0A430LBK8_9HYPO</name>
<evidence type="ECO:0000313" key="2">
    <source>
        <dbReference type="EMBL" id="RTE73116.1"/>
    </source>
</evidence>
<dbReference type="Gene3D" id="1.10.390.10">
    <property type="entry name" value="Neutral Protease Domain 2"/>
    <property type="match status" value="1"/>
</dbReference>
<feature type="signal peptide" evidence="1">
    <location>
        <begin position="1"/>
        <end position="24"/>
    </location>
</feature>
<dbReference type="EMBL" id="MIKF01000278">
    <property type="protein sequence ID" value="RTE73116.1"/>
    <property type="molecule type" value="Genomic_DNA"/>
</dbReference>
<dbReference type="Proteomes" id="UP000287124">
    <property type="component" value="Unassembled WGS sequence"/>
</dbReference>
<sequence length="515" mass="56719">MVPMMWNKALIFSLQAVLLTATAAKVPLPVKSSLPSIDVTLTPYLNVKNATIHGRVVWDGHVAKNETLVVLPLTMAGQPSAQYTKKSLRASDSRGPLELSQVDGSAADGTPSRFWVAERGTKGPVVVEFEAKPRQVQENTKMGPLFDIRQNGQGLLGSAWGLVPLPPNDTAEYQFSLGWNLQHSPPGSRGVWTWGESPETVRVNGTTSTFLYTFWMVGPLSTYPETSSSSGATLLSPNFGMYWLLDPPFDIEATASFIDKFFNYSSNFWKDPGTQPYRVFIRHNDNVGSGGTALTRSFTFGWFNESSTTDERLEFLLAHETTHNWPAITVGNDSAISRYAEGAAEYYSLRLLWRNGQISTEVYLQAMNTRIETYYLNPYANLSDKEAYDQSWVIPQAQTIPYGRGLIYLTNVDGDMRAASNGTESLDTITLSLVETCRNTPSQCSEAELRSLLNKHLGQAAVAEYEAVGTGKPLIKPASNSLGPCFEVIQTSTQPVVYQWKLKAGRDGSDDGCLI</sequence>
<dbReference type="AlphaFoldDB" id="A0A430LBK8"/>
<gene>
    <name evidence="2" type="ORF">BHE90_012461</name>
</gene>
<evidence type="ECO:0000256" key="1">
    <source>
        <dbReference type="SAM" id="SignalP"/>
    </source>
</evidence>
<evidence type="ECO:0000313" key="3">
    <source>
        <dbReference type="Proteomes" id="UP000287124"/>
    </source>
</evidence>
<evidence type="ECO:0008006" key="4">
    <source>
        <dbReference type="Google" id="ProtNLM"/>
    </source>
</evidence>
<keyword evidence="1" id="KW-0732">Signal</keyword>
<proteinExistence type="predicted"/>
<keyword evidence="3" id="KW-1185">Reference proteome</keyword>
<reference evidence="2 3" key="1">
    <citation type="submission" date="2017-06" db="EMBL/GenBank/DDBJ databases">
        <title>Comparative genomic analysis of Ambrosia Fusariam Clade fungi.</title>
        <authorList>
            <person name="Stajich J.E."/>
            <person name="Carrillo J."/>
            <person name="Kijimoto T."/>
            <person name="Eskalen A."/>
            <person name="O'Donnell K."/>
            <person name="Kasson M."/>
        </authorList>
    </citation>
    <scope>NUCLEOTIDE SEQUENCE [LARGE SCALE GENOMIC DNA]</scope>
    <source>
        <strain evidence="2 3">UCR1854</strain>
    </source>
</reference>
<dbReference type="InterPro" id="IPR027268">
    <property type="entry name" value="Peptidase_M4/M1_CTD_sf"/>
</dbReference>